<feature type="non-terminal residue" evidence="1">
    <location>
        <position position="227"/>
    </location>
</feature>
<name>X1AXT0_9ZZZZ</name>
<accession>X1AXT0</accession>
<reference evidence="1" key="1">
    <citation type="journal article" date="2014" name="Front. Microbiol.">
        <title>High frequency of phylogenetically diverse reductive dehalogenase-homologous genes in deep subseafloor sedimentary metagenomes.</title>
        <authorList>
            <person name="Kawai M."/>
            <person name="Futagami T."/>
            <person name="Toyoda A."/>
            <person name="Takaki Y."/>
            <person name="Nishi S."/>
            <person name="Hori S."/>
            <person name="Arai W."/>
            <person name="Tsubouchi T."/>
            <person name="Morono Y."/>
            <person name="Uchiyama I."/>
            <person name="Ito T."/>
            <person name="Fujiyama A."/>
            <person name="Inagaki F."/>
            <person name="Takami H."/>
        </authorList>
    </citation>
    <scope>NUCLEOTIDE SEQUENCE</scope>
    <source>
        <strain evidence="1">Expedition CK06-06</strain>
    </source>
</reference>
<protein>
    <submittedName>
        <fullName evidence="1">Uncharacterized protein</fullName>
    </submittedName>
</protein>
<dbReference type="EMBL" id="BART01016942">
    <property type="protein sequence ID" value="GAG87994.1"/>
    <property type="molecule type" value="Genomic_DNA"/>
</dbReference>
<proteinExistence type="predicted"/>
<evidence type="ECO:0000313" key="1">
    <source>
        <dbReference type="EMBL" id="GAG87994.1"/>
    </source>
</evidence>
<comment type="caution">
    <text evidence="1">The sequence shown here is derived from an EMBL/GenBank/DDBJ whole genome shotgun (WGS) entry which is preliminary data.</text>
</comment>
<dbReference type="AlphaFoldDB" id="X1AXT0"/>
<gene>
    <name evidence="1" type="ORF">S01H4_32413</name>
</gene>
<sequence>MQFFKGIGTLIVTAIPLFLRMINIPAGRMAEYAQNREVPNLIPDIFTLVEGYHRNILSRSDYILDAKNLGYNEYRAREIYESTQQLLTAFDYITAFRRGIINENELDEKLQEIKLSKSETNIIKQTSLYFPNPSDLIRFAVREVYSPEVVSKFGQKDDLPAEFIREAKKAGIPKDQAENFWAAHWELPGIQQGFEMLHRRVIDDGELDMLLRALDVMPFWRDKVKKY</sequence>
<organism evidence="1">
    <name type="scientific">marine sediment metagenome</name>
    <dbReference type="NCBI Taxonomy" id="412755"/>
    <lineage>
        <taxon>unclassified sequences</taxon>
        <taxon>metagenomes</taxon>
        <taxon>ecological metagenomes</taxon>
    </lineage>
</organism>